<name>A0A0E2B094_9LEPT</name>
<sequence length="38" mass="4577">MDSLYRTHVTLFCKSSHMEILCEFLKTKPDFQILMKQN</sequence>
<gene>
    <name evidence="1" type="ORF">LEP1GSC081_1475</name>
</gene>
<dbReference type="EMBL" id="AHMY02000051">
    <property type="protein sequence ID" value="EKO14553.1"/>
    <property type="molecule type" value="Genomic_DNA"/>
</dbReference>
<protein>
    <submittedName>
        <fullName evidence="1">Uncharacterized protein</fullName>
    </submittedName>
</protein>
<evidence type="ECO:0000313" key="2">
    <source>
        <dbReference type="Proteomes" id="UP000006253"/>
    </source>
</evidence>
<comment type="caution">
    <text evidence="1">The sequence shown here is derived from an EMBL/GenBank/DDBJ whole genome shotgun (WGS) entry which is preliminary data.</text>
</comment>
<organism evidence="1 2">
    <name type="scientific">Leptospira kirschneri str. H1</name>
    <dbReference type="NCBI Taxonomy" id="1049966"/>
    <lineage>
        <taxon>Bacteria</taxon>
        <taxon>Pseudomonadati</taxon>
        <taxon>Spirochaetota</taxon>
        <taxon>Spirochaetia</taxon>
        <taxon>Leptospirales</taxon>
        <taxon>Leptospiraceae</taxon>
        <taxon>Leptospira</taxon>
    </lineage>
</organism>
<proteinExistence type="predicted"/>
<accession>A0A0E2B094</accession>
<evidence type="ECO:0000313" key="1">
    <source>
        <dbReference type="EMBL" id="EKO14553.1"/>
    </source>
</evidence>
<dbReference type="AlphaFoldDB" id="A0A0E2B094"/>
<reference evidence="1 2" key="1">
    <citation type="submission" date="2012-10" db="EMBL/GenBank/DDBJ databases">
        <authorList>
            <person name="Harkins D.M."/>
            <person name="Durkin A.S."/>
            <person name="Brinkac L.M."/>
            <person name="Selengut J.D."/>
            <person name="Sanka R."/>
            <person name="DePew J."/>
            <person name="Purushe J."/>
            <person name="Peacock S.J."/>
            <person name="Thaipadungpanit J."/>
            <person name="Wuthiekanun V.W."/>
            <person name="Day N.P."/>
            <person name="Vinetz J.M."/>
            <person name="Sutton G.G."/>
            <person name="Nelson W.C."/>
            <person name="Fouts D.E."/>
        </authorList>
    </citation>
    <scope>NUCLEOTIDE SEQUENCE [LARGE SCALE GENOMIC DNA]</scope>
    <source>
        <strain evidence="1 2">H1</strain>
    </source>
</reference>
<dbReference type="Proteomes" id="UP000006253">
    <property type="component" value="Unassembled WGS sequence"/>
</dbReference>